<evidence type="ECO:0000256" key="3">
    <source>
        <dbReference type="ARBA" id="ARBA00022692"/>
    </source>
</evidence>
<reference evidence="9" key="1">
    <citation type="journal article" date="2020" name="mSystems">
        <title>Genome- and Community-Level Interaction Insights into Carbon Utilization and Element Cycling Functions of Hydrothermarchaeota in Hydrothermal Sediment.</title>
        <authorList>
            <person name="Zhou Z."/>
            <person name="Liu Y."/>
            <person name="Xu W."/>
            <person name="Pan J."/>
            <person name="Luo Z.H."/>
            <person name="Li M."/>
        </authorList>
    </citation>
    <scope>NUCLEOTIDE SEQUENCE [LARGE SCALE GENOMIC DNA]</scope>
    <source>
        <strain evidence="9">HyVt-527</strain>
    </source>
</reference>
<protein>
    <submittedName>
        <fullName evidence="9">Septum formation initiator family protein</fullName>
    </submittedName>
</protein>
<evidence type="ECO:0000313" key="9">
    <source>
        <dbReference type="EMBL" id="HHJ52805.1"/>
    </source>
</evidence>
<dbReference type="PANTHER" id="PTHR37485:SF1">
    <property type="entry name" value="CELL DIVISION PROTEIN FTSB"/>
    <property type="match status" value="1"/>
</dbReference>
<proteinExistence type="predicted"/>
<keyword evidence="2" id="KW-0132">Cell division</keyword>
<feature type="coiled-coil region" evidence="7">
    <location>
        <begin position="47"/>
        <end position="81"/>
    </location>
</feature>
<dbReference type="GO" id="GO:0030428">
    <property type="term" value="C:cell septum"/>
    <property type="evidence" value="ECO:0007669"/>
    <property type="project" value="TreeGrafter"/>
</dbReference>
<keyword evidence="3 8" id="KW-0812">Transmembrane</keyword>
<dbReference type="Pfam" id="PF04977">
    <property type="entry name" value="DivIC"/>
    <property type="match status" value="1"/>
</dbReference>
<evidence type="ECO:0000256" key="4">
    <source>
        <dbReference type="ARBA" id="ARBA00022989"/>
    </source>
</evidence>
<comment type="caution">
    <text evidence="9">The sequence shown here is derived from an EMBL/GenBank/DDBJ whole genome shotgun (WGS) entry which is preliminary data.</text>
</comment>
<evidence type="ECO:0000256" key="1">
    <source>
        <dbReference type="ARBA" id="ARBA00022475"/>
    </source>
</evidence>
<dbReference type="Proteomes" id="UP000886124">
    <property type="component" value="Unassembled WGS sequence"/>
</dbReference>
<name>A0A7V5PQB8_CALAY</name>
<evidence type="ECO:0000256" key="7">
    <source>
        <dbReference type="SAM" id="Coils"/>
    </source>
</evidence>
<dbReference type="InterPro" id="IPR007060">
    <property type="entry name" value="FtsL/DivIC"/>
</dbReference>
<evidence type="ECO:0000256" key="8">
    <source>
        <dbReference type="SAM" id="Phobius"/>
    </source>
</evidence>
<gene>
    <name evidence="9" type="ORF">ENJ89_06380</name>
</gene>
<keyword evidence="7" id="KW-0175">Coiled coil</keyword>
<evidence type="ECO:0000256" key="5">
    <source>
        <dbReference type="ARBA" id="ARBA00023136"/>
    </source>
</evidence>
<keyword evidence="6" id="KW-0131">Cell cycle</keyword>
<keyword evidence="5 8" id="KW-0472">Membrane</keyword>
<dbReference type="GO" id="GO:0043093">
    <property type="term" value="P:FtsZ-dependent cytokinesis"/>
    <property type="evidence" value="ECO:0007669"/>
    <property type="project" value="TreeGrafter"/>
</dbReference>
<dbReference type="PANTHER" id="PTHR37485">
    <property type="entry name" value="CELL DIVISION PROTEIN FTSB"/>
    <property type="match status" value="1"/>
</dbReference>
<keyword evidence="1" id="KW-1003">Cell membrane</keyword>
<dbReference type="EMBL" id="DROD01000435">
    <property type="protein sequence ID" value="HHJ52805.1"/>
    <property type="molecule type" value="Genomic_DNA"/>
</dbReference>
<feature type="transmembrane region" description="Helical" evidence="8">
    <location>
        <begin position="20"/>
        <end position="40"/>
    </location>
</feature>
<accession>A0A7V5PQB8</accession>
<sequence length="110" mass="12985">MAKKRTTAKKQKSRRINPVIIRIALGITALVLIILLFVTGPRGTINYLKMRAKKNQLSEEIDTLRKKVDRLDKERDLLKNDMDYIEKVAREQYNMKKKNEKVYKVIPKEK</sequence>
<dbReference type="InterPro" id="IPR023081">
    <property type="entry name" value="Cell_div_FtsB"/>
</dbReference>
<keyword evidence="4 8" id="KW-1133">Transmembrane helix</keyword>
<dbReference type="AlphaFoldDB" id="A0A7V5PQB8"/>
<evidence type="ECO:0000256" key="2">
    <source>
        <dbReference type="ARBA" id="ARBA00022618"/>
    </source>
</evidence>
<evidence type="ECO:0000256" key="6">
    <source>
        <dbReference type="ARBA" id="ARBA00023306"/>
    </source>
</evidence>
<organism evidence="9">
    <name type="scientific">Caldithrix abyssi</name>
    <dbReference type="NCBI Taxonomy" id="187145"/>
    <lineage>
        <taxon>Bacteria</taxon>
        <taxon>Pseudomonadati</taxon>
        <taxon>Calditrichota</taxon>
        <taxon>Calditrichia</taxon>
        <taxon>Calditrichales</taxon>
        <taxon>Calditrichaceae</taxon>
        <taxon>Caldithrix</taxon>
    </lineage>
</organism>